<evidence type="ECO:0000313" key="1">
    <source>
        <dbReference type="EMBL" id="KAJ2766920.1"/>
    </source>
</evidence>
<keyword evidence="2" id="KW-1185">Reference proteome</keyword>
<reference evidence="1" key="1">
    <citation type="submission" date="2022-07" db="EMBL/GenBank/DDBJ databases">
        <title>Phylogenomic reconstructions and comparative analyses of Kickxellomycotina fungi.</title>
        <authorList>
            <person name="Reynolds N.K."/>
            <person name="Stajich J.E."/>
            <person name="Barry K."/>
            <person name="Grigoriev I.V."/>
            <person name="Crous P."/>
            <person name="Smith M.E."/>
        </authorList>
    </citation>
    <scope>NUCLEOTIDE SEQUENCE</scope>
    <source>
        <strain evidence="1">CBS 109366</strain>
    </source>
</reference>
<feature type="non-terminal residue" evidence="1">
    <location>
        <position position="523"/>
    </location>
</feature>
<name>A0ACC1JTS5_9FUNG</name>
<organism evidence="1 2">
    <name type="scientific">Coemansia nantahalensis</name>
    <dbReference type="NCBI Taxonomy" id="2789366"/>
    <lineage>
        <taxon>Eukaryota</taxon>
        <taxon>Fungi</taxon>
        <taxon>Fungi incertae sedis</taxon>
        <taxon>Zoopagomycota</taxon>
        <taxon>Kickxellomycotina</taxon>
        <taxon>Kickxellomycetes</taxon>
        <taxon>Kickxellales</taxon>
        <taxon>Kickxellaceae</taxon>
        <taxon>Coemansia</taxon>
    </lineage>
</organism>
<feature type="non-terminal residue" evidence="1">
    <location>
        <position position="1"/>
    </location>
</feature>
<protein>
    <submittedName>
        <fullName evidence="1">Uncharacterized protein</fullName>
    </submittedName>
</protein>
<dbReference type="Proteomes" id="UP001140234">
    <property type="component" value="Unassembled WGS sequence"/>
</dbReference>
<dbReference type="EMBL" id="JANBUJ010001564">
    <property type="protein sequence ID" value="KAJ2766920.1"/>
    <property type="molecule type" value="Genomic_DNA"/>
</dbReference>
<evidence type="ECO:0000313" key="2">
    <source>
        <dbReference type="Proteomes" id="UP001140234"/>
    </source>
</evidence>
<sequence>ATAADSPVSVVSGKLSPGDARHTPPAHAHSLPAIRSPTIPGTPPQQLAGLPPPQEQPLSQPRQLPLRPPSSQYPGQFYHSHSHPQPSPTTLPAYPHPVSAPAASMPSIAPASARLFSAATGGPQLPALSHQQLGLVTHAAQAPGPASAALAGAPAAGGHLPQQFVSPHGIPASLLGHGSAVANADYGVWLYPHQQMATHLDRSAAAAAASVGALSASASPIPQHAIATAESQYPLPAHLDPQMRYMAVPGQQSGMPKPLGSAALSIDRSLRPISVVGQPQHGLAPMQYQPAQGYSGHVQYHPAYYHPQHAAAHPHQLHPSLLSAPHHSHHYHHAAQQQHYHKQQSPFTAQSHAMSATAPLSDSSSTQTSLGAMPTAGIAHSGPYGSMHPGAADQISSEHVSAAQVAAAVAAAASASAHTIPAVNPLASGPMPASVIGVGGGRAGAIDHEQSAVPAFKFTMGVPPDAESHLPEYFDSYSQTYMMGSAALMEPSPSSPTEQTLDADLMAKMDALFMKYLEAICSN</sequence>
<accession>A0ACC1JTS5</accession>
<proteinExistence type="predicted"/>
<comment type="caution">
    <text evidence="1">The sequence shown here is derived from an EMBL/GenBank/DDBJ whole genome shotgun (WGS) entry which is preliminary data.</text>
</comment>
<gene>
    <name evidence="1" type="ORF">IWQ57_004168</name>
</gene>